<dbReference type="PROSITE" id="PS51318">
    <property type="entry name" value="TAT"/>
    <property type="match status" value="1"/>
</dbReference>
<dbReference type="Proteomes" id="UP000192907">
    <property type="component" value="Unassembled WGS sequence"/>
</dbReference>
<proteinExistence type="predicted"/>
<dbReference type="EMBL" id="FWZT01000024">
    <property type="protein sequence ID" value="SMF68719.1"/>
    <property type="molecule type" value="Genomic_DNA"/>
</dbReference>
<evidence type="ECO:0000256" key="1">
    <source>
        <dbReference type="SAM" id="SignalP"/>
    </source>
</evidence>
<keyword evidence="1" id="KW-0732">Signal</keyword>
<keyword evidence="3" id="KW-1185">Reference proteome</keyword>
<sequence length="472" mass="49685">MTKNKLSRRSLIKTSSAAALGSMALPMGVRGQAAGDKKFVFVVCATGGASVIDSFLAPNSGVAAHTTVQPNGSGLVGVAPLDNSIQGVIPLGNGYSQVTFLQKHGADTAVMAHEVSSVNHIIAAKRAVTGDNVNGGRTIMEAAAMQFGKSCILPNLALSGGGYALHGDDDTIPAIARGEPITDPLMFAFATHGFKGISSLNDQQVLGARTLRGQLESVSRFYGDFKGNPVLDAYRKNRDEIVTNLEKGNMVSKLMLLDPAANNLGQFGFEVSADMQVVLEKFPGMNTDPYEAKMALAFLAAKNGMSNAFSISPSQSPLITAAGTPNSPIAFDWSHVDHRGAQNAMWSYMLKSIDGLIDLLKVTDIDGDPAKGKMWDKSLIYIATEFGRDKVAGGGSGHHLNNGSVIISPMINGNRAYGAVDPATGLTHGFDPTTGAPDTAIQYHEKDIYSAVAQALGIEFDGRKDKPIMVKA</sequence>
<dbReference type="AlphaFoldDB" id="A0A1Y6CJ94"/>
<feature type="chain" id="PRO_5011006665" description="Tat (Twin-arginine translocation) pathway signal sequence" evidence="1">
    <location>
        <begin position="25"/>
        <end position="472"/>
    </location>
</feature>
<name>A0A1Y6CJ94_9BACT</name>
<organism evidence="2 3">
    <name type="scientific">Pseudobacteriovorax antillogorgiicola</name>
    <dbReference type="NCBI Taxonomy" id="1513793"/>
    <lineage>
        <taxon>Bacteria</taxon>
        <taxon>Pseudomonadati</taxon>
        <taxon>Bdellovibrionota</taxon>
        <taxon>Oligoflexia</taxon>
        <taxon>Oligoflexales</taxon>
        <taxon>Pseudobacteriovoracaceae</taxon>
        <taxon>Pseudobacteriovorax</taxon>
    </lineage>
</organism>
<dbReference type="RefSeq" id="WP_132323883.1">
    <property type="nucleotide sequence ID" value="NZ_FWZT01000024.1"/>
</dbReference>
<protein>
    <recommendedName>
        <fullName evidence="4">Tat (Twin-arginine translocation) pathway signal sequence</fullName>
    </recommendedName>
</protein>
<gene>
    <name evidence="2" type="ORF">SAMN06296036_12456</name>
</gene>
<accession>A0A1Y6CJ94</accession>
<dbReference type="InterPro" id="IPR006311">
    <property type="entry name" value="TAT_signal"/>
</dbReference>
<reference evidence="3" key="1">
    <citation type="submission" date="2017-04" db="EMBL/GenBank/DDBJ databases">
        <authorList>
            <person name="Varghese N."/>
            <person name="Submissions S."/>
        </authorList>
    </citation>
    <scope>NUCLEOTIDE SEQUENCE [LARGE SCALE GENOMIC DNA]</scope>
    <source>
        <strain evidence="3">RKEM611</strain>
    </source>
</reference>
<dbReference type="STRING" id="1513793.SAMN06296036_12456"/>
<evidence type="ECO:0000313" key="3">
    <source>
        <dbReference type="Proteomes" id="UP000192907"/>
    </source>
</evidence>
<dbReference type="OrthoDB" id="5482671at2"/>
<feature type="signal peptide" evidence="1">
    <location>
        <begin position="1"/>
        <end position="24"/>
    </location>
</feature>
<evidence type="ECO:0008006" key="4">
    <source>
        <dbReference type="Google" id="ProtNLM"/>
    </source>
</evidence>
<evidence type="ECO:0000313" key="2">
    <source>
        <dbReference type="EMBL" id="SMF68719.1"/>
    </source>
</evidence>